<name>A0A0C3L2D3_9AGAM</name>
<dbReference type="Gene3D" id="3.40.50.720">
    <property type="entry name" value="NAD(P)-binding Rossmann-like Domain"/>
    <property type="match status" value="1"/>
</dbReference>
<dbReference type="PANTHER" id="PTHR11510">
    <property type="entry name" value="MYO-INOSITOL-1 PHOSPHATE SYNTHASE"/>
    <property type="match status" value="1"/>
</dbReference>
<dbReference type="Pfam" id="PF07994">
    <property type="entry name" value="NAD_binding_5"/>
    <property type="match status" value="1"/>
</dbReference>
<dbReference type="AlphaFoldDB" id="A0A0C3L2D3"/>
<dbReference type="InterPro" id="IPR002587">
    <property type="entry name" value="Myo-inos-1-P_Synthase"/>
</dbReference>
<evidence type="ECO:0000313" key="2">
    <source>
        <dbReference type="EMBL" id="KIO15852.1"/>
    </source>
</evidence>
<dbReference type="SUPFAM" id="SSF51735">
    <property type="entry name" value="NAD(P)-binding Rossmann-fold domains"/>
    <property type="match status" value="1"/>
</dbReference>
<dbReference type="GO" id="GO:0006021">
    <property type="term" value="P:inositol biosynthetic process"/>
    <property type="evidence" value="ECO:0007669"/>
    <property type="project" value="InterPro"/>
</dbReference>
<sequence>MIAWGDSNGTTLTDSFLANVTNSTGPPSRGVQVPNYLDSLIRASMRTGKGLNIAISDVLPMVHPNDLVLGGWNISAPLDMKRDTQVLDYDAQRQVRPYSSSRIHCPEFIAANQDERADSLISGEVQKQAHFEHSRNSAKRGLDRVVAFWTALLKTPSCLGASSPASNTYFIFGNDLKTSQAKSGRSSPSSRPTPVSGRSPSHLPTIRPTTTERT</sequence>
<proteinExistence type="predicted"/>
<reference evidence="3" key="2">
    <citation type="submission" date="2015-01" db="EMBL/GenBank/DDBJ databases">
        <title>Evolutionary Origins and Diversification of the Mycorrhizal Mutualists.</title>
        <authorList>
            <consortium name="DOE Joint Genome Institute"/>
            <consortium name="Mycorrhizal Genomics Consortium"/>
            <person name="Kohler A."/>
            <person name="Kuo A."/>
            <person name="Nagy L.G."/>
            <person name="Floudas D."/>
            <person name="Copeland A."/>
            <person name="Barry K.W."/>
            <person name="Cichocki N."/>
            <person name="Veneault-Fourrey C."/>
            <person name="LaButti K."/>
            <person name="Lindquist E.A."/>
            <person name="Lipzen A."/>
            <person name="Lundell T."/>
            <person name="Morin E."/>
            <person name="Murat C."/>
            <person name="Riley R."/>
            <person name="Ohm R."/>
            <person name="Sun H."/>
            <person name="Tunlid A."/>
            <person name="Henrissat B."/>
            <person name="Grigoriev I.V."/>
            <person name="Hibbett D.S."/>
            <person name="Martin F."/>
        </authorList>
    </citation>
    <scope>NUCLEOTIDE SEQUENCE [LARGE SCALE GENOMIC DNA]</scope>
    <source>
        <strain evidence="3">MUT 4182</strain>
    </source>
</reference>
<reference evidence="2 3" key="1">
    <citation type="submission" date="2014-04" db="EMBL/GenBank/DDBJ databases">
        <authorList>
            <consortium name="DOE Joint Genome Institute"/>
            <person name="Kuo A."/>
            <person name="Girlanda M."/>
            <person name="Perotto S."/>
            <person name="Kohler A."/>
            <person name="Nagy L.G."/>
            <person name="Floudas D."/>
            <person name="Copeland A."/>
            <person name="Barry K.W."/>
            <person name="Cichocki N."/>
            <person name="Veneault-Fourrey C."/>
            <person name="LaButti K."/>
            <person name="Lindquist E.A."/>
            <person name="Lipzen A."/>
            <person name="Lundell T."/>
            <person name="Morin E."/>
            <person name="Murat C."/>
            <person name="Sun H."/>
            <person name="Tunlid A."/>
            <person name="Henrissat B."/>
            <person name="Grigoriev I.V."/>
            <person name="Hibbett D.S."/>
            <person name="Martin F."/>
            <person name="Nordberg H.P."/>
            <person name="Cantor M.N."/>
            <person name="Hua S.X."/>
        </authorList>
    </citation>
    <scope>NUCLEOTIDE SEQUENCE [LARGE SCALE GENOMIC DNA]</scope>
    <source>
        <strain evidence="2 3">MUT 4182</strain>
    </source>
</reference>
<evidence type="ECO:0000256" key="1">
    <source>
        <dbReference type="SAM" id="MobiDB-lite"/>
    </source>
</evidence>
<dbReference type="STRING" id="1051891.A0A0C3L2D3"/>
<dbReference type="InterPro" id="IPR036291">
    <property type="entry name" value="NAD(P)-bd_dom_sf"/>
</dbReference>
<dbReference type="OrthoDB" id="2887at2759"/>
<dbReference type="EMBL" id="KN823786">
    <property type="protein sequence ID" value="KIO15852.1"/>
    <property type="molecule type" value="Genomic_DNA"/>
</dbReference>
<dbReference type="GO" id="GO:0008654">
    <property type="term" value="P:phospholipid biosynthetic process"/>
    <property type="evidence" value="ECO:0007669"/>
    <property type="project" value="InterPro"/>
</dbReference>
<evidence type="ECO:0000313" key="3">
    <source>
        <dbReference type="Proteomes" id="UP000054248"/>
    </source>
</evidence>
<feature type="compositionally biased region" description="Low complexity" evidence="1">
    <location>
        <begin position="183"/>
        <end position="201"/>
    </location>
</feature>
<organism evidence="2 3">
    <name type="scientific">Tulasnella calospora MUT 4182</name>
    <dbReference type="NCBI Taxonomy" id="1051891"/>
    <lineage>
        <taxon>Eukaryota</taxon>
        <taxon>Fungi</taxon>
        <taxon>Dikarya</taxon>
        <taxon>Basidiomycota</taxon>
        <taxon>Agaricomycotina</taxon>
        <taxon>Agaricomycetes</taxon>
        <taxon>Cantharellales</taxon>
        <taxon>Tulasnellaceae</taxon>
        <taxon>Tulasnella</taxon>
    </lineage>
</organism>
<protein>
    <submittedName>
        <fullName evidence="2">Uncharacterized protein</fullName>
    </submittedName>
</protein>
<dbReference type="Proteomes" id="UP000054248">
    <property type="component" value="Unassembled WGS sequence"/>
</dbReference>
<gene>
    <name evidence="2" type="ORF">M407DRAFT_235266</name>
</gene>
<dbReference type="GO" id="GO:0004512">
    <property type="term" value="F:inositol-3-phosphate synthase activity"/>
    <property type="evidence" value="ECO:0007669"/>
    <property type="project" value="InterPro"/>
</dbReference>
<feature type="region of interest" description="Disordered" evidence="1">
    <location>
        <begin position="179"/>
        <end position="214"/>
    </location>
</feature>
<dbReference type="HOGENOM" id="CLU_1289797_0_0_1"/>
<accession>A0A0C3L2D3</accession>
<keyword evidence="3" id="KW-1185">Reference proteome</keyword>